<feature type="compositionally biased region" description="Polar residues" evidence="1">
    <location>
        <begin position="150"/>
        <end position="162"/>
    </location>
</feature>
<dbReference type="AlphaFoldDB" id="A0A9J6EQJ4"/>
<feature type="compositionally biased region" description="Low complexity" evidence="1">
    <location>
        <begin position="163"/>
        <end position="180"/>
    </location>
</feature>
<evidence type="ECO:0000256" key="1">
    <source>
        <dbReference type="SAM" id="MobiDB-lite"/>
    </source>
</evidence>
<dbReference type="EMBL" id="JABSTU010000003">
    <property type="protein sequence ID" value="KAH8036312.1"/>
    <property type="molecule type" value="Genomic_DNA"/>
</dbReference>
<reference evidence="2" key="1">
    <citation type="journal article" date="2020" name="Cell">
        <title>Large-Scale Comparative Analyses of Tick Genomes Elucidate Their Genetic Diversity and Vector Capacities.</title>
        <authorList>
            <consortium name="Tick Genome and Microbiome Consortium (TIGMIC)"/>
            <person name="Jia N."/>
            <person name="Wang J."/>
            <person name="Shi W."/>
            <person name="Du L."/>
            <person name="Sun Y."/>
            <person name="Zhan W."/>
            <person name="Jiang J.F."/>
            <person name="Wang Q."/>
            <person name="Zhang B."/>
            <person name="Ji P."/>
            <person name="Bell-Sakyi L."/>
            <person name="Cui X.M."/>
            <person name="Yuan T.T."/>
            <person name="Jiang B.G."/>
            <person name="Yang W.F."/>
            <person name="Lam T.T."/>
            <person name="Chang Q.C."/>
            <person name="Ding S.J."/>
            <person name="Wang X.J."/>
            <person name="Zhu J.G."/>
            <person name="Ruan X.D."/>
            <person name="Zhao L."/>
            <person name="Wei J.T."/>
            <person name="Ye R.Z."/>
            <person name="Que T.C."/>
            <person name="Du C.H."/>
            <person name="Zhou Y.H."/>
            <person name="Cheng J.X."/>
            <person name="Dai P.F."/>
            <person name="Guo W.B."/>
            <person name="Han X.H."/>
            <person name="Huang E.J."/>
            <person name="Li L.F."/>
            <person name="Wei W."/>
            <person name="Gao Y.C."/>
            <person name="Liu J.Z."/>
            <person name="Shao H.Z."/>
            <person name="Wang X."/>
            <person name="Wang C.C."/>
            <person name="Yang T.C."/>
            <person name="Huo Q.B."/>
            <person name="Li W."/>
            <person name="Chen H.Y."/>
            <person name="Chen S.E."/>
            <person name="Zhou L.G."/>
            <person name="Ni X.B."/>
            <person name="Tian J.H."/>
            <person name="Sheng Y."/>
            <person name="Liu T."/>
            <person name="Pan Y.S."/>
            <person name="Xia L.Y."/>
            <person name="Li J."/>
            <person name="Zhao F."/>
            <person name="Cao W.C."/>
        </authorList>
    </citation>
    <scope>NUCLEOTIDE SEQUENCE</scope>
    <source>
        <strain evidence="2">Rmic-2018</strain>
    </source>
</reference>
<reference evidence="2" key="2">
    <citation type="submission" date="2021-09" db="EMBL/GenBank/DDBJ databases">
        <authorList>
            <person name="Jia N."/>
            <person name="Wang J."/>
            <person name="Shi W."/>
            <person name="Du L."/>
            <person name="Sun Y."/>
            <person name="Zhan W."/>
            <person name="Jiang J."/>
            <person name="Wang Q."/>
            <person name="Zhang B."/>
            <person name="Ji P."/>
            <person name="Sakyi L.B."/>
            <person name="Cui X."/>
            <person name="Yuan T."/>
            <person name="Jiang B."/>
            <person name="Yang W."/>
            <person name="Lam T.T.-Y."/>
            <person name="Chang Q."/>
            <person name="Ding S."/>
            <person name="Wang X."/>
            <person name="Zhu J."/>
            <person name="Ruan X."/>
            <person name="Zhao L."/>
            <person name="Wei J."/>
            <person name="Que T."/>
            <person name="Du C."/>
            <person name="Cheng J."/>
            <person name="Dai P."/>
            <person name="Han X."/>
            <person name="Huang E."/>
            <person name="Gao Y."/>
            <person name="Liu J."/>
            <person name="Shao H."/>
            <person name="Ye R."/>
            <person name="Li L."/>
            <person name="Wei W."/>
            <person name="Wang X."/>
            <person name="Wang C."/>
            <person name="Huo Q."/>
            <person name="Li W."/>
            <person name="Guo W."/>
            <person name="Chen H."/>
            <person name="Chen S."/>
            <person name="Zhou L."/>
            <person name="Zhou L."/>
            <person name="Ni X."/>
            <person name="Tian J."/>
            <person name="Zhou Y."/>
            <person name="Sheng Y."/>
            <person name="Liu T."/>
            <person name="Pan Y."/>
            <person name="Xia L."/>
            <person name="Li J."/>
            <person name="Zhao F."/>
            <person name="Cao W."/>
        </authorList>
    </citation>
    <scope>NUCLEOTIDE SEQUENCE</scope>
    <source>
        <strain evidence="2">Rmic-2018</strain>
        <tissue evidence="2">Larvae</tissue>
    </source>
</reference>
<dbReference type="Proteomes" id="UP000821866">
    <property type="component" value="Chromosome 11"/>
</dbReference>
<evidence type="ECO:0000313" key="2">
    <source>
        <dbReference type="EMBL" id="KAH8036312.1"/>
    </source>
</evidence>
<evidence type="ECO:0000313" key="3">
    <source>
        <dbReference type="Proteomes" id="UP000821866"/>
    </source>
</evidence>
<keyword evidence="3" id="KW-1185">Reference proteome</keyword>
<sequence length="180" mass="19122">MATQQAQIEVLLAQNRSLESKLAKASQSVHNSTQQPQPPAAAKRKATTSTETLQSEEDMTARIIEMVNASVAEALRTTVQTTVVNAVRAAVTEAFATVDSRLTNIETRFSNMEATVNNTVAGLEALRTATDTSFAVIKQSMARAPAITRNRVTSHSSTQHSEPTTASSNAPAAASWPAPT</sequence>
<protein>
    <submittedName>
        <fullName evidence="2">Uncharacterized protein</fullName>
    </submittedName>
</protein>
<feature type="region of interest" description="Disordered" evidence="1">
    <location>
        <begin position="21"/>
        <end position="54"/>
    </location>
</feature>
<gene>
    <name evidence="2" type="ORF">HPB51_024878</name>
</gene>
<proteinExistence type="predicted"/>
<feature type="region of interest" description="Disordered" evidence="1">
    <location>
        <begin position="149"/>
        <end position="180"/>
    </location>
</feature>
<organism evidence="2 3">
    <name type="scientific">Rhipicephalus microplus</name>
    <name type="common">Cattle tick</name>
    <name type="synonym">Boophilus microplus</name>
    <dbReference type="NCBI Taxonomy" id="6941"/>
    <lineage>
        <taxon>Eukaryota</taxon>
        <taxon>Metazoa</taxon>
        <taxon>Ecdysozoa</taxon>
        <taxon>Arthropoda</taxon>
        <taxon>Chelicerata</taxon>
        <taxon>Arachnida</taxon>
        <taxon>Acari</taxon>
        <taxon>Parasitiformes</taxon>
        <taxon>Ixodida</taxon>
        <taxon>Ixodoidea</taxon>
        <taxon>Ixodidae</taxon>
        <taxon>Rhipicephalinae</taxon>
        <taxon>Rhipicephalus</taxon>
        <taxon>Boophilus</taxon>
    </lineage>
</organism>
<name>A0A9J6EQJ4_RHIMP</name>
<accession>A0A9J6EQJ4</accession>
<comment type="caution">
    <text evidence="2">The sequence shown here is derived from an EMBL/GenBank/DDBJ whole genome shotgun (WGS) entry which is preliminary data.</text>
</comment>